<dbReference type="EMBL" id="CP116423">
    <property type="protein sequence ID" value="WCE69687.1"/>
    <property type="molecule type" value="Genomic_DNA"/>
</dbReference>
<name>A0AAX3LMT3_9RHOB</name>
<feature type="signal peptide" evidence="1">
    <location>
        <begin position="1"/>
        <end position="21"/>
    </location>
</feature>
<sequence>MRRILSALALLLAFTAGPVWAEPQTYAVALGGRQLGTLQFNGQSRNAAFLLSLDNAPFGIKNGSFKAATQSRGTAVSYLGSNRGSETRDIAIDRAAGQVTSVAITPASEMTKMSEAGAVPAGVLFPPELFAALATGKSCPAPLSLYDGRRVVQIATQSSREEGASVFCDISYRVVMGPGYVSPFYLKSFGMALVYRAGTLAKASLSGGGFKVHLIRQ</sequence>
<evidence type="ECO:0000313" key="3">
    <source>
        <dbReference type="Proteomes" id="UP001210770"/>
    </source>
</evidence>
<dbReference type="Proteomes" id="UP001210770">
    <property type="component" value="Chromosome"/>
</dbReference>
<feature type="chain" id="PRO_5043926246" description="DUF3108 domain-containing protein" evidence="1">
    <location>
        <begin position="22"/>
        <end position="217"/>
    </location>
</feature>
<gene>
    <name evidence="2" type="ORF">PL336_12875</name>
</gene>
<dbReference type="RefSeq" id="WP_271688051.1">
    <property type="nucleotide sequence ID" value="NZ_CP116423.1"/>
</dbReference>
<reference evidence="2" key="1">
    <citation type="submission" date="2023-01" db="EMBL/GenBank/DDBJ databases">
        <title>Comparative genomic analysis of cold water coral derived Sulfitobacter faviae: insights into their metabolism and habitat adaptation.</title>
        <authorList>
            <person name="Guo Y."/>
            <person name="Lin S."/>
            <person name="Huang Z."/>
            <person name="Tang K."/>
            <person name="Wang X."/>
        </authorList>
    </citation>
    <scope>NUCLEOTIDE SEQUENCE</scope>
    <source>
        <strain evidence="2">SCSIO W_1865</strain>
    </source>
</reference>
<organism evidence="2 3">
    <name type="scientific">Sulfitobacter faviae</name>
    <dbReference type="NCBI Taxonomy" id="1775881"/>
    <lineage>
        <taxon>Bacteria</taxon>
        <taxon>Pseudomonadati</taxon>
        <taxon>Pseudomonadota</taxon>
        <taxon>Alphaproteobacteria</taxon>
        <taxon>Rhodobacterales</taxon>
        <taxon>Roseobacteraceae</taxon>
        <taxon>Sulfitobacter</taxon>
    </lineage>
</organism>
<evidence type="ECO:0000256" key="1">
    <source>
        <dbReference type="SAM" id="SignalP"/>
    </source>
</evidence>
<keyword evidence="1" id="KW-0732">Signal</keyword>
<evidence type="ECO:0008006" key="4">
    <source>
        <dbReference type="Google" id="ProtNLM"/>
    </source>
</evidence>
<dbReference type="AlphaFoldDB" id="A0AAX3LMT3"/>
<accession>A0AAX3LMT3</accession>
<proteinExistence type="predicted"/>
<protein>
    <recommendedName>
        <fullName evidence="4">DUF3108 domain-containing protein</fullName>
    </recommendedName>
</protein>
<evidence type="ECO:0000313" key="2">
    <source>
        <dbReference type="EMBL" id="WCE69687.1"/>
    </source>
</evidence>